<keyword evidence="3" id="KW-1185">Reference proteome</keyword>
<feature type="domain" description="GAF" evidence="1">
    <location>
        <begin position="159"/>
        <end position="296"/>
    </location>
</feature>
<evidence type="ECO:0000259" key="1">
    <source>
        <dbReference type="Pfam" id="PF01590"/>
    </source>
</evidence>
<organism evidence="2 3">
    <name type="scientific">Dyadobacter subterraneus</name>
    <dbReference type="NCBI Taxonomy" id="2773304"/>
    <lineage>
        <taxon>Bacteria</taxon>
        <taxon>Pseudomonadati</taxon>
        <taxon>Bacteroidota</taxon>
        <taxon>Cytophagia</taxon>
        <taxon>Cytophagales</taxon>
        <taxon>Spirosomataceae</taxon>
        <taxon>Dyadobacter</taxon>
    </lineage>
</organism>
<proteinExistence type="predicted"/>
<gene>
    <name evidence="2" type="ORF">IEE83_07710</name>
</gene>
<sequence length="314" mass="35626">MESLQLLVVSLKGKSQTLIENSLAEANYSFEITHADSKQHALLACGEKKFDVLISNCKLSDGPVTDLVSVLGDLLPCLVMAEGKCPFTAESILFIPETNYYISCSEQISWLTHLENTMAIWENAAKERIALFNQNYNNLFETALLRCAEELSPGNESTDTAILNTLDLLREVLDISRVYICRKYGSANHATEIVQTLEVCAPGVASKNRKNSNVNYPYYKSWDRSFSAQKPVQIKYAALEPDQKSWWQTRDMQSFLAIPISYNETWDGFIGFEDSMHPRDWSTSEISFLKSVSELIHEKHMHFQNTPVFQNNNV</sequence>
<reference evidence="3" key="1">
    <citation type="submission" date="2023-07" db="EMBL/GenBank/DDBJ databases">
        <title>Dyadobacter sp. nov 'subterranea' isolated from contaminted grondwater.</title>
        <authorList>
            <person name="Szabo I."/>
            <person name="Al-Omari J."/>
            <person name="Szerdahelyi S.G."/>
            <person name="Rado J."/>
        </authorList>
    </citation>
    <scope>NUCLEOTIDE SEQUENCE [LARGE SCALE GENOMIC DNA]</scope>
    <source>
        <strain evidence="3">UP-52</strain>
    </source>
</reference>
<protein>
    <recommendedName>
        <fullName evidence="1">GAF domain-containing protein</fullName>
    </recommendedName>
</protein>
<dbReference type="EMBL" id="JACYGY010000001">
    <property type="protein sequence ID" value="MBE9461765.1"/>
    <property type="molecule type" value="Genomic_DNA"/>
</dbReference>
<dbReference type="Proteomes" id="UP000634134">
    <property type="component" value="Unassembled WGS sequence"/>
</dbReference>
<dbReference type="InterPro" id="IPR029016">
    <property type="entry name" value="GAF-like_dom_sf"/>
</dbReference>
<evidence type="ECO:0000313" key="3">
    <source>
        <dbReference type="Proteomes" id="UP000634134"/>
    </source>
</evidence>
<name>A0ABR9W8I1_9BACT</name>
<comment type="caution">
    <text evidence="2">The sequence shown here is derived from an EMBL/GenBank/DDBJ whole genome shotgun (WGS) entry which is preliminary data.</text>
</comment>
<dbReference type="Gene3D" id="3.30.450.40">
    <property type="match status" value="1"/>
</dbReference>
<evidence type="ECO:0000313" key="2">
    <source>
        <dbReference type="EMBL" id="MBE9461765.1"/>
    </source>
</evidence>
<dbReference type="Pfam" id="PF01590">
    <property type="entry name" value="GAF"/>
    <property type="match status" value="1"/>
</dbReference>
<accession>A0ABR9W8I1</accession>
<dbReference type="RefSeq" id="WP_194120023.1">
    <property type="nucleotide sequence ID" value="NZ_JACYGY010000001.1"/>
</dbReference>
<dbReference type="InterPro" id="IPR003018">
    <property type="entry name" value="GAF"/>
</dbReference>
<dbReference type="SUPFAM" id="SSF55781">
    <property type="entry name" value="GAF domain-like"/>
    <property type="match status" value="1"/>
</dbReference>